<organism evidence="1 2">
    <name type="scientific">Streptomyces ipomoeae 91-03</name>
    <dbReference type="NCBI Taxonomy" id="698759"/>
    <lineage>
        <taxon>Bacteria</taxon>
        <taxon>Bacillati</taxon>
        <taxon>Actinomycetota</taxon>
        <taxon>Actinomycetes</taxon>
        <taxon>Kitasatosporales</taxon>
        <taxon>Streptomycetaceae</taxon>
        <taxon>Streptomyces</taxon>
    </lineage>
</organism>
<keyword evidence="2" id="KW-1185">Reference proteome</keyword>
<name>L1L420_9ACTN</name>
<evidence type="ECO:0000313" key="2">
    <source>
        <dbReference type="Proteomes" id="UP000010411"/>
    </source>
</evidence>
<dbReference type="PATRIC" id="fig|698759.3.peg.1889"/>
<evidence type="ECO:0000313" key="1">
    <source>
        <dbReference type="EMBL" id="EKX67554.1"/>
    </source>
</evidence>
<accession>L1L420</accession>
<proteinExistence type="predicted"/>
<dbReference type="EMBL" id="AEJC01000146">
    <property type="protein sequence ID" value="EKX67554.1"/>
    <property type="molecule type" value="Genomic_DNA"/>
</dbReference>
<protein>
    <submittedName>
        <fullName evidence="1">Uncharacterized protein</fullName>
    </submittedName>
</protein>
<dbReference type="AlphaFoldDB" id="L1L420"/>
<reference evidence="1 2" key="1">
    <citation type="submission" date="2012-11" db="EMBL/GenBank/DDBJ databases">
        <authorList>
            <person name="Huguet-Tapia J.C."/>
            <person name="Durkin A.S."/>
            <person name="Pettis G.S."/>
            <person name="Badger J.H."/>
        </authorList>
    </citation>
    <scope>NUCLEOTIDE SEQUENCE [LARGE SCALE GENOMIC DNA]</scope>
    <source>
        <strain evidence="1 2">91-03</strain>
    </source>
</reference>
<sequence length="147" mass="15685">MLGDLDRGERAAVRAGGKSVDLRRLVLEDQDRPPHVRVPLREVEDLLLGDAQRRQGYGQFEVGQPGAAAITTVSAMSSRLSSMRTSALSRTSTPVTRTPISASASCSTARRTHAATAWSAWTSSARSGASAAGSVVMGPLWSRWSLY</sequence>
<dbReference type="Proteomes" id="UP000010411">
    <property type="component" value="Unassembled WGS sequence"/>
</dbReference>
<comment type="caution">
    <text evidence="1">The sequence shown here is derived from an EMBL/GenBank/DDBJ whole genome shotgun (WGS) entry which is preliminary data.</text>
</comment>
<gene>
    <name evidence="1" type="ORF">STRIP9103_00996</name>
</gene>